<comment type="pathway">
    <text evidence="2">Carbohydrate biosynthesis; dTDP-L-rhamnose biosynthesis.</text>
</comment>
<name>A0ABW8EDR9_STRT5</name>
<dbReference type="RefSeq" id="WP_365503850.1">
    <property type="nucleotide sequence ID" value="NZ_JBFANW010000012.1"/>
</dbReference>
<evidence type="ECO:0000256" key="1">
    <source>
        <dbReference type="ARBA" id="ARBA00010944"/>
    </source>
</evidence>
<dbReference type="GO" id="GO:0008831">
    <property type="term" value="F:dTDP-4-dehydrorhamnose reductase activity"/>
    <property type="evidence" value="ECO:0007669"/>
    <property type="project" value="UniProtKB-EC"/>
</dbReference>
<dbReference type="EC" id="1.1.1.133" evidence="2"/>
<gene>
    <name evidence="4" type="primary">rfbD</name>
    <name evidence="4" type="ORF">ACIO7M_04295</name>
</gene>
<evidence type="ECO:0000259" key="3">
    <source>
        <dbReference type="Pfam" id="PF04321"/>
    </source>
</evidence>
<dbReference type="EMBL" id="JBIUYY010000001">
    <property type="protein sequence ID" value="MFJ2820327.1"/>
    <property type="molecule type" value="Genomic_DNA"/>
</dbReference>
<dbReference type="Gene3D" id="3.40.50.720">
    <property type="entry name" value="NAD(P)-binding Rossmann-like Domain"/>
    <property type="match status" value="1"/>
</dbReference>
<dbReference type="InterPro" id="IPR029903">
    <property type="entry name" value="RmlD-like-bd"/>
</dbReference>
<comment type="caution">
    <text evidence="4">The sequence shown here is derived from an EMBL/GenBank/DDBJ whole genome shotgun (WGS) entry which is preliminary data.</text>
</comment>
<dbReference type="InterPro" id="IPR036291">
    <property type="entry name" value="NAD(P)-bd_dom_sf"/>
</dbReference>
<dbReference type="SUPFAM" id="SSF51735">
    <property type="entry name" value="NAD(P)-binding Rossmann-fold domains"/>
    <property type="match status" value="1"/>
</dbReference>
<dbReference type="Pfam" id="PF04321">
    <property type="entry name" value="RmlD_sub_bind"/>
    <property type="match status" value="1"/>
</dbReference>
<dbReference type="PANTHER" id="PTHR10491:SF4">
    <property type="entry name" value="METHIONINE ADENOSYLTRANSFERASE 2 SUBUNIT BETA"/>
    <property type="match status" value="1"/>
</dbReference>
<evidence type="ECO:0000313" key="5">
    <source>
        <dbReference type="Proteomes" id="UP001617351"/>
    </source>
</evidence>
<accession>A0ABW8EDR9</accession>
<feature type="domain" description="RmlD-like substrate binding" evidence="3">
    <location>
        <begin position="17"/>
        <end position="295"/>
    </location>
</feature>
<sequence>MTASATPAVPSAAGRWVVTGAAGMLGRDLLAVLEDAGIEAAGLRRADLDVTDAAAVRAAVEGASVVVNCAAWTDVDGAETAEDAATAVNGTGVRVLAAACADAGARLLHVSTDYVLPGDASEPYAEDAETGPLNAYGRSKLAGERAVAELLPQDGYTVRTAWLYGEHGPNFVATMLKLAAQRDTLDVVDDQHGQPTWSRALADRLVELGRAALAGRAPAGVYHGTASGRTTWFGLAREAYRLAGLDPERIRPTTSAAFVRPAARPAFSVLGHDRWAEAGLAPLADWREQLAEALATPEFTRLAAGAREGSTG</sequence>
<evidence type="ECO:0000256" key="2">
    <source>
        <dbReference type="RuleBase" id="RU364082"/>
    </source>
</evidence>
<dbReference type="Gene3D" id="3.90.25.10">
    <property type="entry name" value="UDP-galactose 4-epimerase, domain 1"/>
    <property type="match status" value="1"/>
</dbReference>
<dbReference type="PANTHER" id="PTHR10491">
    <property type="entry name" value="DTDP-4-DEHYDRORHAMNOSE REDUCTASE"/>
    <property type="match status" value="1"/>
</dbReference>
<dbReference type="Proteomes" id="UP001617351">
    <property type="component" value="Unassembled WGS sequence"/>
</dbReference>
<protein>
    <recommendedName>
        <fullName evidence="2">dTDP-4-dehydrorhamnose reductase</fullName>
        <ecNumber evidence="2">1.1.1.133</ecNumber>
    </recommendedName>
</protein>
<dbReference type="CDD" id="cd05254">
    <property type="entry name" value="dTDP_HR_like_SDR_e"/>
    <property type="match status" value="1"/>
</dbReference>
<comment type="similarity">
    <text evidence="1 2">Belongs to the dTDP-4-dehydrorhamnose reductase family.</text>
</comment>
<dbReference type="NCBIfam" id="TIGR01214">
    <property type="entry name" value="rmlD"/>
    <property type="match status" value="1"/>
</dbReference>
<dbReference type="InterPro" id="IPR005913">
    <property type="entry name" value="dTDP_dehydrorham_reduct"/>
</dbReference>
<reference evidence="4 5" key="1">
    <citation type="submission" date="2024-10" db="EMBL/GenBank/DDBJ databases">
        <title>The Natural Products Discovery Center: Release of the First 8490 Sequenced Strains for Exploring Actinobacteria Biosynthetic Diversity.</title>
        <authorList>
            <person name="Kalkreuter E."/>
            <person name="Kautsar S.A."/>
            <person name="Yang D."/>
            <person name="Bader C.D."/>
            <person name="Teijaro C.N."/>
            <person name="Fluegel L."/>
            <person name="Davis C.M."/>
            <person name="Simpson J.R."/>
            <person name="Lauterbach L."/>
            <person name="Steele A.D."/>
            <person name="Gui C."/>
            <person name="Meng S."/>
            <person name="Li G."/>
            <person name="Viehrig K."/>
            <person name="Ye F."/>
            <person name="Su P."/>
            <person name="Kiefer A.F."/>
            <person name="Nichols A."/>
            <person name="Cepeda A.J."/>
            <person name="Yan W."/>
            <person name="Fan B."/>
            <person name="Jiang Y."/>
            <person name="Adhikari A."/>
            <person name="Zheng C.-J."/>
            <person name="Schuster L."/>
            <person name="Cowan T.M."/>
            <person name="Smanski M.J."/>
            <person name="Chevrette M.G."/>
            <person name="De Carvalho L.P.S."/>
            <person name="Shen B."/>
        </authorList>
    </citation>
    <scope>NUCLEOTIDE SEQUENCE [LARGE SCALE GENOMIC DNA]</scope>
    <source>
        <strain evidence="4 5">NPDC087220</strain>
    </source>
</reference>
<evidence type="ECO:0000313" key="4">
    <source>
        <dbReference type="EMBL" id="MFJ2820327.1"/>
    </source>
</evidence>
<keyword evidence="2" id="KW-0521">NADP</keyword>
<organism evidence="4 5">
    <name type="scientific">Streptomyces toxytricini</name>
    <name type="common">Actinomyces toxytricini</name>
    <dbReference type="NCBI Taxonomy" id="67369"/>
    <lineage>
        <taxon>Bacteria</taxon>
        <taxon>Bacillati</taxon>
        <taxon>Actinomycetota</taxon>
        <taxon>Actinomycetes</taxon>
        <taxon>Kitasatosporales</taxon>
        <taxon>Streptomycetaceae</taxon>
        <taxon>Streptomyces</taxon>
    </lineage>
</organism>
<comment type="function">
    <text evidence="2">Catalyzes the reduction of dTDP-6-deoxy-L-lyxo-4-hexulose to yield dTDP-L-rhamnose.</text>
</comment>
<keyword evidence="2 4" id="KW-0560">Oxidoreductase</keyword>
<proteinExistence type="inferred from homology"/>
<keyword evidence="5" id="KW-1185">Reference proteome</keyword>